<comment type="similarity">
    <text evidence="1">Belongs to the ROK (NagC/XylR) family.</text>
</comment>
<evidence type="ECO:0000256" key="1">
    <source>
        <dbReference type="ARBA" id="ARBA00006479"/>
    </source>
</evidence>
<dbReference type="InterPro" id="IPR036388">
    <property type="entry name" value="WH-like_DNA-bd_sf"/>
</dbReference>
<dbReference type="Gene3D" id="3.30.420.40">
    <property type="match status" value="2"/>
</dbReference>
<dbReference type="InterPro" id="IPR036390">
    <property type="entry name" value="WH_DNA-bd_sf"/>
</dbReference>
<dbReference type="SUPFAM" id="SSF53067">
    <property type="entry name" value="Actin-like ATPase domain"/>
    <property type="match status" value="2"/>
</dbReference>
<accession>A0A6J4KM08</accession>
<reference evidence="2" key="1">
    <citation type="submission" date="2020-02" db="EMBL/GenBank/DDBJ databases">
        <authorList>
            <person name="Meier V. D."/>
        </authorList>
    </citation>
    <scope>NUCLEOTIDE SEQUENCE</scope>
    <source>
        <strain evidence="2">AVDCRST_MAG48</strain>
    </source>
</reference>
<gene>
    <name evidence="2" type="ORF">AVDCRST_MAG48-1945</name>
</gene>
<dbReference type="AlphaFoldDB" id="A0A6J4KM08"/>
<dbReference type="InterPro" id="IPR043129">
    <property type="entry name" value="ATPase_NBD"/>
</dbReference>
<dbReference type="SUPFAM" id="SSF46785">
    <property type="entry name" value="Winged helix' DNA-binding domain"/>
    <property type="match status" value="1"/>
</dbReference>
<organism evidence="2">
    <name type="scientific">uncultured Friedmanniella sp</name>
    <dbReference type="NCBI Taxonomy" id="335381"/>
    <lineage>
        <taxon>Bacteria</taxon>
        <taxon>Bacillati</taxon>
        <taxon>Actinomycetota</taxon>
        <taxon>Actinomycetes</taxon>
        <taxon>Propionibacteriales</taxon>
        <taxon>Nocardioidaceae</taxon>
        <taxon>Friedmanniella</taxon>
        <taxon>environmental samples</taxon>
    </lineage>
</organism>
<dbReference type="PANTHER" id="PTHR18964:SF149">
    <property type="entry name" value="BIFUNCTIONAL UDP-N-ACETYLGLUCOSAMINE 2-EPIMERASE_N-ACETYLMANNOSAMINE KINASE"/>
    <property type="match status" value="1"/>
</dbReference>
<dbReference type="Pfam" id="PF00480">
    <property type="entry name" value="ROK"/>
    <property type="match status" value="1"/>
</dbReference>
<dbReference type="EMBL" id="CADCTS010000283">
    <property type="protein sequence ID" value="CAA9309638.1"/>
    <property type="molecule type" value="Genomic_DNA"/>
</dbReference>
<dbReference type="Gene3D" id="1.10.10.10">
    <property type="entry name" value="Winged helix-like DNA-binding domain superfamily/Winged helix DNA-binding domain"/>
    <property type="match status" value="1"/>
</dbReference>
<evidence type="ECO:0000313" key="2">
    <source>
        <dbReference type="EMBL" id="CAA9309638.1"/>
    </source>
</evidence>
<dbReference type="InterPro" id="IPR000600">
    <property type="entry name" value="ROK"/>
</dbReference>
<dbReference type="PANTHER" id="PTHR18964">
    <property type="entry name" value="ROK (REPRESSOR, ORF, KINASE) FAMILY"/>
    <property type="match status" value="1"/>
</dbReference>
<proteinExistence type="inferred from homology"/>
<sequence length="421" mass="44032">MSRTGPLHAGRRTVGSGDLRQGNLTQILRHVRDHGPSSRHDIAHGCGLGISTMTDLVGELRARGLVRELEPVRRPGAGRPTKPIALDGDAWCVLGVQLDMLEASFVCTTVGGRELWREQVPLQLLHSGPERGFTLFHEALCGQLRRVPEGKGLVAVHIGLPGYVAGDGGTVSWCPTLGWDGLPLQTAVYDTVYGAGWEEVTVGIEHDGHLAALQAVRAELPAPMPGVAIYLGGLRELNGGVVIDGEIFRGADGGAGDLGHIRVQPDGPECGCGRRGCLASLLNPEQLLLRSGLVPASEAARLTTVEPVRGLQMLVEAARAEHAGVLSALEDGGRALAVALDGILGTLNPHVVVLGGYLGLLRSSLLGTLRDGIDTRTAVGPFAATRVTGLEAVSVDRVVLGAGLAARDAVLQDPLNLTHVL</sequence>
<protein>
    <submittedName>
        <fullName evidence="2">Uncharacterized protein</fullName>
    </submittedName>
</protein>
<name>A0A6J4KM08_9ACTN</name>